<keyword evidence="8" id="KW-0007">Acetylation</keyword>
<evidence type="ECO:0000256" key="10">
    <source>
        <dbReference type="ARBA" id="ARBA00023186"/>
    </source>
</evidence>
<evidence type="ECO:0000256" key="12">
    <source>
        <dbReference type="ARBA" id="ARBA00023235"/>
    </source>
</evidence>
<evidence type="ECO:0000256" key="17">
    <source>
        <dbReference type="ARBA" id="ARBA00059766"/>
    </source>
</evidence>
<dbReference type="InterPro" id="IPR026822">
    <property type="entry name" value="Spp2/MOS2_G-patch"/>
</dbReference>
<evidence type="ECO:0000256" key="15">
    <source>
        <dbReference type="ARBA" id="ARBA00040924"/>
    </source>
</evidence>
<dbReference type="SUPFAM" id="SSF50891">
    <property type="entry name" value="Cyclophilin-like"/>
    <property type="match status" value="1"/>
</dbReference>
<proteinExistence type="inferred from homology"/>
<dbReference type="STRING" id="1661398.A0A482VBX1"/>
<evidence type="ECO:0000256" key="14">
    <source>
        <dbReference type="ARBA" id="ARBA00038512"/>
    </source>
</evidence>
<name>A0A482VBX1_ASBVE</name>
<dbReference type="GO" id="GO:0005681">
    <property type="term" value="C:spliceosomal complex"/>
    <property type="evidence" value="ECO:0007669"/>
    <property type="project" value="UniProtKB-KW"/>
</dbReference>
<keyword evidence="7" id="KW-0747">Spliceosome</keyword>
<keyword evidence="13" id="KW-0539">Nucleus</keyword>
<protein>
    <recommendedName>
        <fullName evidence="15">Peptidyl-prolyl cis-trans isomerase H</fullName>
        <ecNumber evidence="4">5.2.1.8</ecNumber>
    </recommendedName>
    <alternativeName>
        <fullName evidence="16">Rotamase H</fullName>
    </alternativeName>
</protein>
<dbReference type="Pfam" id="PF12656">
    <property type="entry name" value="G-patch_2"/>
    <property type="match status" value="1"/>
</dbReference>
<evidence type="ECO:0000256" key="6">
    <source>
        <dbReference type="ARBA" id="ARBA00022664"/>
    </source>
</evidence>
<dbReference type="GO" id="GO:0016607">
    <property type="term" value="C:nuclear speck"/>
    <property type="evidence" value="ECO:0007669"/>
    <property type="project" value="UniProtKB-SubCell"/>
</dbReference>
<keyword evidence="11" id="KW-0508">mRNA splicing</keyword>
<feature type="non-terminal residue" evidence="19">
    <location>
        <position position="412"/>
    </location>
</feature>
<dbReference type="GO" id="GO:0006397">
    <property type="term" value="P:mRNA processing"/>
    <property type="evidence" value="ECO:0007669"/>
    <property type="project" value="UniProtKB-KW"/>
</dbReference>
<dbReference type="InterPro" id="IPR002130">
    <property type="entry name" value="Cyclophilin-type_PPIase_dom"/>
</dbReference>
<dbReference type="FunFam" id="2.40.100.10:FF:000017">
    <property type="entry name" value="Peptidyl-prolyl cis-trans isomerase"/>
    <property type="match status" value="1"/>
</dbReference>
<sequence length="412" mass="45781">MPNWNQIQAQLRHPANPVVFFDISVGTTEIGRMIFELFADAVPKTSENFRQFCTGEFRKDGVPLGYKGASFHRVIKDFMIQGGDFVNGDGTGVMSIYGGGTFPDENFNLKHDAPGLLSMANSGKDTNGCQFFITCAKCNFLDGKHVVFGRVIDGLLVMRKIENVPTGPNNKPKIPVTIIQCGQIKVSKKNEILSKTAKPEKQLELIDCLEGQSIKIKDAVEEVKKPLIIPIKDSSKNLLDRVKEAKEKRIKAEIKKEEPVPDSCLSIDELAARELIREAKNRDSIKTETKVFSLPLNEDKFIAEGEEEPSLDDYESVPISDYGMAMLRGMGWKEGMPIVCDKDGKELQLIKGAFGKIIAGNHKGHYCEVQGLDDENCRIIVKTALTNEVLSLNEFLIVPVTQQEYALGSRII</sequence>
<evidence type="ECO:0000313" key="20">
    <source>
        <dbReference type="Proteomes" id="UP000292052"/>
    </source>
</evidence>
<dbReference type="PROSITE" id="PS00170">
    <property type="entry name" value="CSA_PPIASE_1"/>
    <property type="match status" value="1"/>
</dbReference>
<dbReference type="GO" id="GO:0006457">
    <property type="term" value="P:protein folding"/>
    <property type="evidence" value="ECO:0007669"/>
    <property type="project" value="InterPro"/>
</dbReference>
<evidence type="ECO:0000256" key="11">
    <source>
        <dbReference type="ARBA" id="ARBA00023187"/>
    </source>
</evidence>
<dbReference type="GO" id="GO:0008380">
    <property type="term" value="P:RNA splicing"/>
    <property type="evidence" value="ECO:0007669"/>
    <property type="project" value="UniProtKB-KW"/>
</dbReference>
<keyword evidence="12 19" id="KW-0413">Isomerase</keyword>
<comment type="similarity">
    <text evidence="14">Belongs to the cyclophilin-type PPIase family. PPIase H subfamily.</text>
</comment>
<dbReference type="Gene3D" id="2.40.100.10">
    <property type="entry name" value="Cyclophilin-like"/>
    <property type="match status" value="1"/>
</dbReference>
<evidence type="ECO:0000256" key="4">
    <source>
        <dbReference type="ARBA" id="ARBA00013194"/>
    </source>
</evidence>
<organism evidence="19 20">
    <name type="scientific">Asbolus verrucosus</name>
    <name type="common">Desert ironclad beetle</name>
    <dbReference type="NCBI Taxonomy" id="1661398"/>
    <lineage>
        <taxon>Eukaryota</taxon>
        <taxon>Metazoa</taxon>
        <taxon>Ecdysozoa</taxon>
        <taxon>Arthropoda</taxon>
        <taxon>Hexapoda</taxon>
        <taxon>Insecta</taxon>
        <taxon>Pterygota</taxon>
        <taxon>Neoptera</taxon>
        <taxon>Endopterygota</taxon>
        <taxon>Coleoptera</taxon>
        <taxon>Polyphaga</taxon>
        <taxon>Cucujiformia</taxon>
        <taxon>Tenebrionidae</taxon>
        <taxon>Pimeliinae</taxon>
        <taxon>Asbolus</taxon>
    </lineage>
</organism>
<evidence type="ECO:0000256" key="1">
    <source>
        <dbReference type="ARBA" id="ARBA00000971"/>
    </source>
</evidence>
<dbReference type="OrthoDB" id="193499at2759"/>
<keyword evidence="5" id="KW-0963">Cytoplasm</keyword>
<keyword evidence="10" id="KW-0143">Chaperone</keyword>
<dbReference type="CDD" id="cd13152">
    <property type="entry name" value="KOW_GPKOW_A"/>
    <property type="match status" value="1"/>
</dbReference>
<evidence type="ECO:0000313" key="19">
    <source>
        <dbReference type="EMBL" id="RZB40734.1"/>
    </source>
</evidence>
<evidence type="ECO:0000259" key="18">
    <source>
        <dbReference type="PROSITE" id="PS50072"/>
    </source>
</evidence>
<dbReference type="Proteomes" id="UP000292052">
    <property type="component" value="Unassembled WGS sequence"/>
</dbReference>
<dbReference type="EC" id="5.2.1.8" evidence="4"/>
<dbReference type="InterPro" id="IPR020892">
    <property type="entry name" value="Cyclophilin-type_PPIase_CS"/>
</dbReference>
<dbReference type="Pfam" id="PF00160">
    <property type="entry name" value="Pro_isomerase"/>
    <property type="match status" value="1"/>
</dbReference>
<keyword evidence="20" id="KW-1185">Reference proteome</keyword>
<dbReference type="AlphaFoldDB" id="A0A482VBX1"/>
<evidence type="ECO:0000256" key="9">
    <source>
        <dbReference type="ARBA" id="ARBA00023110"/>
    </source>
</evidence>
<evidence type="ECO:0000256" key="16">
    <source>
        <dbReference type="ARBA" id="ARBA00041924"/>
    </source>
</evidence>
<comment type="caution">
    <text evidence="19">The sequence shown here is derived from an EMBL/GenBank/DDBJ whole genome shotgun (WGS) entry which is preliminary data.</text>
</comment>
<dbReference type="EMBL" id="QDEB01116413">
    <property type="protein sequence ID" value="RZB40734.1"/>
    <property type="molecule type" value="Genomic_DNA"/>
</dbReference>
<dbReference type="InterPro" id="IPR029000">
    <property type="entry name" value="Cyclophilin-like_dom_sf"/>
</dbReference>
<feature type="domain" description="PPIase cyclophilin-type" evidence="18">
    <location>
        <begin position="20"/>
        <end position="183"/>
    </location>
</feature>
<evidence type="ECO:0000256" key="5">
    <source>
        <dbReference type="ARBA" id="ARBA00022490"/>
    </source>
</evidence>
<evidence type="ECO:0000256" key="7">
    <source>
        <dbReference type="ARBA" id="ARBA00022728"/>
    </source>
</evidence>
<comment type="subcellular location">
    <subcellularLocation>
        <location evidence="3">Cytoplasm</location>
    </subcellularLocation>
    <subcellularLocation>
        <location evidence="2">Nucleus speckle</location>
    </subcellularLocation>
</comment>
<evidence type="ECO:0000256" key="8">
    <source>
        <dbReference type="ARBA" id="ARBA00022990"/>
    </source>
</evidence>
<evidence type="ECO:0000256" key="3">
    <source>
        <dbReference type="ARBA" id="ARBA00004496"/>
    </source>
</evidence>
<dbReference type="InterPro" id="IPR041993">
    <property type="entry name" value="GPKOW_KOW1"/>
</dbReference>
<dbReference type="GO" id="GO:0003755">
    <property type="term" value="F:peptidyl-prolyl cis-trans isomerase activity"/>
    <property type="evidence" value="ECO:0007669"/>
    <property type="project" value="UniProtKB-KW"/>
</dbReference>
<gene>
    <name evidence="19" type="ORF">BDFB_006507</name>
</gene>
<comment type="function">
    <text evidence="17">PPIase that catalyzes the cis-trans isomerization of proline imidic peptide bonds in oligopeptides and may therefore assist protein folding. Participates in pre-mRNA splicing. May play a role in the assembly of the U4/U5/U6 tri-snRNP complex, one of the building blocks of the spliceosome. May act as a chaperone.</text>
</comment>
<evidence type="ECO:0000256" key="2">
    <source>
        <dbReference type="ARBA" id="ARBA00004324"/>
    </source>
</evidence>
<dbReference type="PANTHER" id="PTHR11071">
    <property type="entry name" value="PEPTIDYL-PROLYL CIS-TRANS ISOMERASE"/>
    <property type="match status" value="1"/>
</dbReference>
<reference evidence="19 20" key="1">
    <citation type="submission" date="2017-03" db="EMBL/GenBank/DDBJ databases">
        <title>Genome of the blue death feigning beetle - Asbolus verrucosus.</title>
        <authorList>
            <person name="Rider S.D."/>
        </authorList>
    </citation>
    <scope>NUCLEOTIDE SEQUENCE [LARGE SCALE GENOMIC DNA]</scope>
    <source>
        <strain evidence="19">Butters</strain>
        <tissue evidence="19">Head and leg muscle</tissue>
    </source>
</reference>
<keyword evidence="6" id="KW-0507">mRNA processing</keyword>
<dbReference type="PROSITE" id="PS50072">
    <property type="entry name" value="CSA_PPIASE_2"/>
    <property type="match status" value="1"/>
</dbReference>
<accession>A0A482VBX1</accession>
<dbReference type="GO" id="GO:0016018">
    <property type="term" value="F:cyclosporin A binding"/>
    <property type="evidence" value="ECO:0007669"/>
    <property type="project" value="TreeGrafter"/>
</dbReference>
<evidence type="ECO:0000256" key="13">
    <source>
        <dbReference type="ARBA" id="ARBA00023242"/>
    </source>
</evidence>
<dbReference type="CDD" id="cd01926">
    <property type="entry name" value="cyclophilin_ABH_like"/>
    <property type="match status" value="1"/>
</dbReference>
<dbReference type="PANTHER" id="PTHR11071:SF561">
    <property type="entry name" value="PEPTIDYL-PROLYL CIS-TRANS ISOMERASE D-RELATED"/>
    <property type="match status" value="1"/>
</dbReference>
<comment type="catalytic activity">
    <reaction evidence="1">
        <text>[protein]-peptidylproline (omega=180) = [protein]-peptidylproline (omega=0)</text>
        <dbReference type="Rhea" id="RHEA:16237"/>
        <dbReference type="Rhea" id="RHEA-COMP:10747"/>
        <dbReference type="Rhea" id="RHEA-COMP:10748"/>
        <dbReference type="ChEBI" id="CHEBI:83833"/>
        <dbReference type="ChEBI" id="CHEBI:83834"/>
        <dbReference type="EC" id="5.2.1.8"/>
    </reaction>
</comment>
<keyword evidence="9" id="KW-0697">Rotamase</keyword>
<dbReference type="PRINTS" id="PR00153">
    <property type="entry name" value="CSAPPISMRASE"/>
</dbReference>
<dbReference type="GO" id="GO:0005737">
    <property type="term" value="C:cytoplasm"/>
    <property type="evidence" value="ECO:0007669"/>
    <property type="project" value="UniProtKB-SubCell"/>
</dbReference>